<feature type="region of interest" description="Disordered" evidence="1">
    <location>
        <begin position="40"/>
        <end position="60"/>
    </location>
</feature>
<dbReference type="InParanoid" id="K2RU97"/>
<reference evidence="2 3" key="1">
    <citation type="journal article" date="2012" name="BMC Genomics">
        <title>Tools to kill: Genome of one of the most destructive plant pathogenic fungi Macrophomina phaseolina.</title>
        <authorList>
            <person name="Islam M.S."/>
            <person name="Haque M.S."/>
            <person name="Islam M.M."/>
            <person name="Emdad E.M."/>
            <person name="Halim A."/>
            <person name="Hossen Q.M.M."/>
            <person name="Hossain M.Z."/>
            <person name="Ahmed B."/>
            <person name="Rahim S."/>
            <person name="Rahman M.S."/>
            <person name="Alam M.M."/>
            <person name="Hou S."/>
            <person name="Wan X."/>
            <person name="Saito J.A."/>
            <person name="Alam M."/>
        </authorList>
    </citation>
    <scope>NUCLEOTIDE SEQUENCE [LARGE SCALE GENOMIC DNA]</scope>
    <source>
        <strain evidence="2 3">MS6</strain>
    </source>
</reference>
<dbReference type="eggNOG" id="ENOG502R9UI">
    <property type="taxonomic scope" value="Eukaryota"/>
</dbReference>
<protein>
    <submittedName>
        <fullName evidence="2">Uncharacterized protein</fullName>
    </submittedName>
</protein>
<dbReference type="VEuPathDB" id="FungiDB:MPH_04374"/>
<sequence>MERIRGDMVGQGWIQRREESRARVLAELKRLVQEMRDIPAPGPEVRSIDGGSPFDPRLPGPSLRFGPCKNIQDFHKHLRGGLESNPNLDLEVNELIALQKRSWPLPTLPMVTLAVLIFSSGEIRSSELLTGRPPVGFRLIGNRRQPAK</sequence>
<comment type="caution">
    <text evidence="2">The sequence shown here is derived from an EMBL/GenBank/DDBJ whole genome shotgun (WGS) entry which is preliminary data.</text>
</comment>
<organism evidence="2 3">
    <name type="scientific">Macrophomina phaseolina (strain MS6)</name>
    <name type="common">Charcoal rot fungus</name>
    <dbReference type="NCBI Taxonomy" id="1126212"/>
    <lineage>
        <taxon>Eukaryota</taxon>
        <taxon>Fungi</taxon>
        <taxon>Dikarya</taxon>
        <taxon>Ascomycota</taxon>
        <taxon>Pezizomycotina</taxon>
        <taxon>Dothideomycetes</taxon>
        <taxon>Dothideomycetes incertae sedis</taxon>
        <taxon>Botryosphaeriales</taxon>
        <taxon>Botryosphaeriaceae</taxon>
        <taxon>Macrophomina</taxon>
    </lineage>
</organism>
<accession>K2RU97</accession>
<evidence type="ECO:0000256" key="1">
    <source>
        <dbReference type="SAM" id="MobiDB-lite"/>
    </source>
</evidence>
<gene>
    <name evidence="2" type="ORF">MPH_04374</name>
</gene>
<proteinExistence type="predicted"/>
<dbReference type="HOGENOM" id="CLU_1759154_0_0_1"/>
<dbReference type="OrthoDB" id="8300194at2759"/>
<dbReference type="EMBL" id="AHHD01000208">
    <property type="protein sequence ID" value="EKG18373.1"/>
    <property type="molecule type" value="Genomic_DNA"/>
</dbReference>
<evidence type="ECO:0000313" key="3">
    <source>
        <dbReference type="Proteomes" id="UP000007129"/>
    </source>
</evidence>
<dbReference type="STRING" id="1126212.K2RU97"/>
<dbReference type="Proteomes" id="UP000007129">
    <property type="component" value="Unassembled WGS sequence"/>
</dbReference>
<name>K2RU97_MACPH</name>
<dbReference type="AlphaFoldDB" id="K2RU97"/>
<evidence type="ECO:0000313" key="2">
    <source>
        <dbReference type="EMBL" id="EKG18373.1"/>
    </source>
</evidence>